<dbReference type="PANTHER" id="PTHR33295">
    <property type="entry name" value="ATPASE"/>
    <property type="match status" value="1"/>
</dbReference>
<name>A0A7Y4P661_9BURK</name>
<dbReference type="Proteomes" id="UP000541421">
    <property type="component" value="Unassembled WGS sequence"/>
</dbReference>
<gene>
    <name evidence="3" type="ORF">HKX40_05510</name>
</gene>
<dbReference type="Pfam" id="PF13173">
    <property type="entry name" value="AAA_14"/>
    <property type="match status" value="1"/>
</dbReference>
<dbReference type="InterPro" id="IPR041682">
    <property type="entry name" value="AAA_14"/>
</dbReference>
<dbReference type="AlphaFoldDB" id="A0A7Y4P661"/>
<comment type="caution">
    <text evidence="3">The sequence shown here is derived from an EMBL/GenBank/DDBJ whole genome shotgun (WGS) entry which is preliminary data.</text>
</comment>
<sequence length="458" mass="53936">MMKRKIYQKLLDWKQKRKGEVALLIEGARRIGKSYIVEMFARQEYESYILIDFSKVSPQVMEFFELYLDDLDTLFSYLELYFKKKLIPRESSSSEAKSLIIFDEIQFCPRARAGIKHFVADRRYDYIETGSLVSIQKNVKDIMIPSEERTIEMHPMDFEEFLWAMGEDNLMSYMREKFLKTEKMGDVFHRRAMDYFRRYLIIGGMPQAIEKYLQTQDFDSVDEVKRDILTLYRNDIRKYANGQETKVSAIFDELPSQLQKHEKKFKLADLSSEARMRDYSQAFFWLSDARIINCCYNSTAPSIGLKLNEKRTTVKCYMGDTGLLISHAFDERGIVSESLYRKLMFDKLEVNKGMLVENIVAQMLRAAGHRLYFFSDNSRESAENRMEIDFLISKPVTTSRHNIIPIEVKSGQRYTLTSLRKCMTKYQQQIATPYVLHDKDVKKEDGIIFLPLYMAPLL</sequence>
<accession>A0A7Y4P661</accession>
<evidence type="ECO:0000313" key="3">
    <source>
        <dbReference type="EMBL" id="NOL49589.1"/>
    </source>
</evidence>
<dbReference type="GO" id="GO:0005524">
    <property type="term" value="F:ATP binding"/>
    <property type="evidence" value="ECO:0007669"/>
    <property type="project" value="UniProtKB-KW"/>
</dbReference>
<organism evidence="3 4">
    <name type="scientific">Pelistega europaea</name>
    <dbReference type="NCBI Taxonomy" id="106147"/>
    <lineage>
        <taxon>Bacteria</taxon>
        <taxon>Pseudomonadati</taxon>
        <taxon>Pseudomonadota</taxon>
        <taxon>Betaproteobacteria</taxon>
        <taxon>Burkholderiales</taxon>
        <taxon>Alcaligenaceae</taxon>
        <taxon>Pelistega</taxon>
    </lineage>
</organism>
<evidence type="ECO:0000259" key="2">
    <source>
        <dbReference type="Pfam" id="PF13635"/>
    </source>
</evidence>
<dbReference type="InterPro" id="IPR027417">
    <property type="entry name" value="P-loop_NTPase"/>
</dbReference>
<dbReference type="Pfam" id="PF13635">
    <property type="entry name" value="DUF4143"/>
    <property type="match status" value="1"/>
</dbReference>
<dbReference type="PANTHER" id="PTHR33295:SF7">
    <property type="entry name" value="ATPASE"/>
    <property type="match status" value="1"/>
</dbReference>
<dbReference type="SUPFAM" id="SSF52540">
    <property type="entry name" value="P-loop containing nucleoside triphosphate hydrolases"/>
    <property type="match status" value="1"/>
</dbReference>
<keyword evidence="3" id="KW-0067">ATP-binding</keyword>
<feature type="domain" description="DUF4143" evidence="2">
    <location>
        <begin position="234"/>
        <end position="411"/>
    </location>
</feature>
<dbReference type="InterPro" id="IPR025420">
    <property type="entry name" value="DUF4143"/>
</dbReference>
<dbReference type="EMBL" id="JABGBO010000005">
    <property type="protein sequence ID" value="NOL49589.1"/>
    <property type="molecule type" value="Genomic_DNA"/>
</dbReference>
<feature type="domain" description="AAA" evidence="1">
    <location>
        <begin position="22"/>
        <end position="162"/>
    </location>
</feature>
<keyword evidence="4" id="KW-1185">Reference proteome</keyword>
<proteinExistence type="predicted"/>
<reference evidence="3 4" key="1">
    <citation type="submission" date="2020-05" db="EMBL/GenBank/DDBJ databases">
        <authorList>
            <person name="Niu N."/>
        </authorList>
    </citation>
    <scope>NUCLEOTIDE SEQUENCE [LARGE SCALE GENOMIC DNA]</scope>
    <source>
        <strain evidence="3 4">LMG10982</strain>
    </source>
</reference>
<evidence type="ECO:0000313" key="4">
    <source>
        <dbReference type="Proteomes" id="UP000541421"/>
    </source>
</evidence>
<evidence type="ECO:0000259" key="1">
    <source>
        <dbReference type="Pfam" id="PF13173"/>
    </source>
</evidence>
<protein>
    <submittedName>
        <fullName evidence="3">ATP-binding protein</fullName>
    </submittedName>
</protein>
<keyword evidence="3" id="KW-0547">Nucleotide-binding</keyword>